<feature type="transmembrane region" description="Helical" evidence="2">
    <location>
        <begin position="84"/>
        <end position="101"/>
    </location>
</feature>
<dbReference type="InterPro" id="IPR011990">
    <property type="entry name" value="TPR-like_helical_dom_sf"/>
</dbReference>
<keyword evidence="2" id="KW-1133">Transmembrane helix</keyword>
<dbReference type="RefSeq" id="WP_076815553.1">
    <property type="nucleotide sequence ID" value="NZ_MOMC01000016.1"/>
</dbReference>
<evidence type="ECO:0000256" key="1">
    <source>
        <dbReference type="SAM" id="MobiDB-lite"/>
    </source>
</evidence>
<dbReference type="EMBL" id="MOMC01000016">
    <property type="protein sequence ID" value="ONH31431.1"/>
    <property type="molecule type" value="Genomic_DNA"/>
</dbReference>
<sequence>MYSAGRARPTTALTAFTLAVAALALASDFAVAGWLPAAHKLSRTTALLIVAVSTGTGLARIPLTLRWARALERPTSPGARWWRFGDLAVTAAALVVTALTVPVPVEPDGGAAPLVWFQDQRWVLVPLPAMWIVVTLLRRPLLGRAVFFRAPTWLAVGGITAVGFLFGSTILLLPLIAWSAIRLAVVAAWPAIPRRSRAPKARHPRGTSRPEATRPPNARPGTAGTRGSGAAGGRSPRAQGGRRPEEASRAASLSRLPALAEIDPDGAVKGLAVLLTRPVKPDAESTRSVLAAWVRRPDEAKFRRTWDLLLDACADLGASPRALLSAAGLRPRPDAAPGDGPPSRDDAATFRALAVRALVARQDGKDVAAVSSDRVFWELVDLVAPPGAPAGHAEWWCLLGDAATRHHRHDEAAARYREAARLGDPAARRALAHLLATQAKQHLQRGSRVSARRLLTEALKHENNPRYQLLRIAEEILYTERPGLRVLAELRDLASADASPGAQAEPGPVPAPAAGTRDLAASIAFWSALGQLRASGAVDAAAGDVALAGLRQATEANGADGHNPTLGIVAAALADDRPALVNRVRALHDEHGPAWWRWCSISTGYVLSTVATADPELFLALATDAPSDTVWAGETRAVAVHALLGIAVTQARDGRTAEALRILDLPALTGQPAG</sequence>
<keyword evidence="2" id="KW-0812">Transmembrane</keyword>
<feature type="compositionally biased region" description="Basic residues" evidence="1">
    <location>
        <begin position="196"/>
        <end position="206"/>
    </location>
</feature>
<feature type="transmembrane region" description="Helical" evidence="2">
    <location>
        <begin position="42"/>
        <end position="63"/>
    </location>
</feature>
<dbReference type="Gene3D" id="1.25.40.10">
    <property type="entry name" value="Tetratricopeptide repeat domain"/>
    <property type="match status" value="1"/>
</dbReference>
<comment type="caution">
    <text evidence="3">The sequence shown here is derived from an EMBL/GenBank/DDBJ whole genome shotgun (WGS) entry which is preliminary data.</text>
</comment>
<evidence type="ECO:0000313" key="3">
    <source>
        <dbReference type="EMBL" id="ONH31431.1"/>
    </source>
</evidence>
<feature type="transmembrane region" description="Helical" evidence="2">
    <location>
        <begin position="121"/>
        <end position="137"/>
    </location>
</feature>
<dbReference type="SUPFAM" id="SSF48452">
    <property type="entry name" value="TPR-like"/>
    <property type="match status" value="1"/>
</dbReference>
<accession>A0A1V2IG52</accession>
<keyword evidence="2" id="KW-0472">Membrane</keyword>
<proteinExistence type="predicted"/>
<feature type="region of interest" description="Disordered" evidence="1">
    <location>
        <begin position="196"/>
        <end position="250"/>
    </location>
</feature>
<gene>
    <name evidence="3" type="ORF">BL253_09325</name>
</gene>
<dbReference type="Proteomes" id="UP000188929">
    <property type="component" value="Unassembled WGS sequence"/>
</dbReference>
<name>A0A1V2IG52_9ACTN</name>
<dbReference type="AlphaFoldDB" id="A0A1V2IG52"/>
<keyword evidence="4" id="KW-1185">Reference proteome</keyword>
<dbReference type="STRING" id="1834516.BL253_09325"/>
<protein>
    <submittedName>
        <fullName evidence="3">Uncharacterized protein</fullName>
    </submittedName>
</protein>
<evidence type="ECO:0000313" key="4">
    <source>
        <dbReference type="Proteomes" id="UP000188929"/>
    </source>
</evidence>
<reference evidence="4" key="1">
    <citation type="submission" date="2016-10" db="EMBL/GenBank/DDBJ databases">
        <title>Frankia sp. NRRL B-16386 Genome sequencing.</title>
        <authorList>
            <person name="Ghodhbane-Gtari F."/>
            <person name="Swanson E."/>
            <person name="Gueddou A."/>
            <person name="Hezbri K."/>
            <person name="Ktari K."/>
            <person name="Nouioui I."/>
            <person name="Morris K."/>
            <person name="Simpson S."/>
            <person name="Abebe-Akele F."/>
            <person name="Thomas K."/>
            <person name="Gtari M."/>
            <person name="Tisa L.S."/>
        </authorList>
    </citation>
    <scope>NUCLEOTIDE SEQUENCE [LARGE SCALE GENOMIC DNA]</scope>
    <source>
        <strain evidence="4">NRRL B-16386</strain>
    </source>
</reference>
<evidence type="ECO:0000256" key="2">
    <source>
        <dbReference type="SAM" id="Phobius"/>
    </source>
</evidence>
<feature type="transmembrane region" description="Helical" evidence="2">
    <location>
        <begin position="146"/>
        <end position="166"/>
    </location>
</feature>
<organism evidence="3 4">
    <name type="scientific">Pseudofrankia asymbiotica</name>
    <dbReference type="NCBI Taxonomy" id="1834516"/>
    <lineage>
        <taxon>Bacteria</taxon>
        <taxon>Bacillati</taxon>
        <taxon>Actinomycetota</taxon>
        <taxon>Actinomycetes</taxon>
        <taxon>Frankiales</taxon>
        <taxon>Frankiaceae</taxon>
        <taxon>Pseudofrankia</taxon>
    </lineage>
</organism>